<dbReference type="FunFam" id="3.40.980.10:FF:000004">
    <property type="entry name" value="Molybdopterin molybdenumtransferase"/>
    <property type="match status" value="1"/>
</dbReference>
<reference evidence="13 14" key="1">
    <citation type="submission" date="2016-12" db="EMBL/GenBank/DDBJ databases">
        <authorList>
            <person name="Song W.-J."/>
            <person name="Kurnit D.M."/>
        </authorList>
    </citation>
    <scope>NUCLEOTIDE SEQUENCE [LARGE SCALE GENOMIC DNA]</scope>
    <source>
        <strain evidence="13 14">DSM 19599</strain>
    </source>
</reference>
<keyword evidence="5 11" id="KW-0500">Molybdenum</keyword>
<dbReference type="InterPro" id="IPR036425">
    <property type="entry name" value="MoaB/Mog-like_dom_sf"/>
</dbReference>
<dbReference type="PANTHER" id="PTHR10192">
    <property type="entry name" value="MOLYBDOPTERIN BIOSYNTHESIS PROTEIN"/>
    <property type="match status" value="1"/>
</dbReference>
<dbReference type="CDD" id="cd00887">
    <property type="entry name" value="MoeA"/>
    <property type="match status" value="1"/>
</dbReference>
<dbReference type="InterPro" id="IPR005111">
    <property type="entry name" value="MoeA_C_domain_IV"/>
</dbReference>
<dbReference type="InterPro" id="IPR001453">
    <property type="entry name" value="MoaB/Mog_dom"/>
</dbReference>
<evidence type="ECO:0000256" key="5">
    <source>
        <dbReference type="ARBA" id="ARBA00022505"/>
    </source>
</evidence>
<keyword evidence="9 11" id="KW-0501">Molybdenum cofactor biosynthesis</keyword>
<dbReference type="AlphaFoldDB" id="A0A1M7Z7Z5"/>
<evidence type="ECO:0000256" key="6">
    <source>
        <dbReference type="ARBA" id="ARBA00022679"/>
    </source>
</evidence>
<evidence type="ECO:0000256" key="10">
    <source>
        <dbReference type="ARBA" id="ARBA00047317"/>
    </source>
</evidence>
<dbReference type="OrthoDB" id="9804758at2"/>
<keyword evidence="14" id="KW-1185">Reference proteome</keyword>
<evidence type="ECO:0000256" key="2">
    <source>
        <dbReference type="ARBA" id="ARBA00002901"/>
    </source>
</evidence>
<dbReference type="InterPro" id="IPR038987">
    <property type="entry name" value="MoeA-like"/>
</dbReference>
<keyword evidence="7 11" id="KW-0479">Metal-binding</keyword>
<keyword evidence="6 11" id="KW-0808">Transferase</keyword>
<dbReference type="Proteomes" id="UP000186406">
    <property type="component" value="Unassembled WGS sequence"/>
</dbReference>
<evidence type="ECO:0000259" key="12">
    <source>
        <dbReference type="SMART" id="SM00852"/>
    </source>
</evidence>
<sequence>MASDSAAKSPARKPLMPVDEAAARILAGAEPAGEDWIAIDEAAGRVLAADLVARRTQPPFDASAMDGYAVRAADVVPGAHLRRTGEAAAGRRFAGEVGPGEAVRIFTGAPVPAGADAVLIQENTRTLGEDAIEATEGVKPGANIRRAGLDFRAGETVLATGTRLDFRTLSLAAAANHATVPVRRRPKVAVLSTGDELVPPGAEPGPDQIVASNHLGIAALVAANGGTALPLGIAGDTVADIAGRIAQAVEGEADVIVTLGGASVGDHDLVAAALAREGVALDFWKIAMRPGKPVMFGRLGGTRVLGLPGNPVSSMVCGLVLLAPLVRALAGIAPVAPLVETGILGAPVRQNDVRRDYMRARMATGASGTPVITPIPVQDSSMISAIAAAGALLIREPHEAAADAGAPCRFIRL</sequence>
<dbReference type="STRING" id="1123029.SAMN02745172_00543"/>
<dbReference type="PANTHER" id="PTHR10192:SF5">
    <property type="entry name" value="GEPHYRIN"/>
    <property type="match status" value="1"/>
</dbReference>
<evidence type="ECO:0000256" key="11">
    <source>
        <dbReference type="RuleBase" id="RU365090"/>
    </source>
</evidence>
<gene>
    <name evidence="13" type="ORF">SAMN02745172_00543</name>
</gene>
<dbReference type="SUPFAM" id="SSF63882">
    <property type="entry name" value="MoeA N-terminal region -like"/>
    <property type="match status" value="1"/>
</dbReference>
<name>A0A1M7Z7Z5_9HYPH</name>
<evidence type="ECO:0000256" key="4">
    <source>
        <dbReference type="ARBA" id="ARBA00010763"/>
    </source>
</evidence>
<feature type="domain" description="MoaB/Mog" evidence="12">
    <location>
        <begin position="189"/>
        <end position="328"/>
    </location>
</feature>
<dbReference type="RefSeq" id="WP_073625623.1">
    <property type="nucleotide sequence ID" value="NZ_FRXO01000001.1"/>
</dbReference>
<dbReference type="Gene3D" id="3.40.980.10">
    <property type="entry name" value="MoaB/Mog-like domain"/>
    <property type="match status" value="1"/>
</dbReference>
<dbReference type="InterPro" id="IPR036135">
    <property type="entry name" value="MoeA_linker/N_sf"/>
</dbReference>
<dbReference type="Pfam" id="PF03453">
    <property type="entry name" value="MoeA_N"/>
    <property type="match status" value="1"/>
</dbReference>
<dbReference type="EC" id="2.10.1.1" evidence="11"/>
<comment type="catalytic activity">
    <reaction evidence="10">
        <text>adenylyl-molybdopterin + molybdate = Mo-molybdopterin + AMP + H(+)</text>
        <dbReference type="Rhea" id="RHEA:35047"/>
        <dbReference type="ChEBI" id="CHEBI:15378"/>
        <dbReference type="ChEBI" id="CHEBI:36264"/>
        <dbReference type="ChEBI" id="CHEBI:62727"/>
        <dbReference type="ChEBI" id="CHEBI:71302"/>
        <dbReference type="ChEBI" id="CHEBI:456215"/>
        <dbReference type="EC" id="2.10.1.1"/>
    </reaction>
</comment>
<dbReference type="InterPro" id="IPR036688">
    <property type="entry name" value="MoeA_C_domain_IV_sf"/>
</dbReference>
<dbReference type="Pfam" id="PF00994">
    <property type="entry name" value="MoCF_biosynth"/>
    <property type="match status" value="1"/>
</dbReference>
<dbReference type="Pfam" id="PF03454">
    <property type="entry name" value="MoeA_C"/>
    <property type="match status" value="1"/>
</dbReference>
<evidence type="ECO:0000313" key="13">
    <source>
        <dbReference type="EMBL" id="SHO61068.1"/>
    </source>
</evidence>
<dbReference type="SUPFAM" id="SSF53218">
    <property type="entry name" value="Molybdenum cofactor biosynthesis proteins"/>
    <property type="match status" value="1"/>
</dbReference>
<keyword evidence="8 11" id="KW-0460">Magnesium</keyword>
<dbReference type="PROSITE" id="PS01079">
    <property type="entry name" value="MOCF_BIOSYNTHESIS_2"/>
    <property type="match status" value="1"/>
</dbReference>
<dbReference type="NCBIfam" id="NF045515">
    <property type="entry name" value="Glp_gephyrin"/>
    <property type="match status" value="1"/>
</dbReference>
<evidence type="ECO:0000256" key="8">
    <source>
        <dbReference type="ARBA" id="ARBA00022842"/>
    </source>
</evidence>
<proteinExistence type="inferred from homology"/>
<comment type="cofactor">
    <cofactor evidence="1 11">
        <name>Mg(2+)</name>
        <dbReference type="ChEBI" id="CHEBI:18420"/>
    </cofactor>
</comment>
<dbReference type="InterPro" id="IPR008284">
    <property type="entry name" value="MoCF_biosynth_CS"/>
</dbReference>
<comment type="similarity">
    <text evidence="4 11">Belongs to the MoeA family.</text>
</comment>
<dbReference type="SUPFAM" id="SSF63867">
    <property type="entry name" value="MoeA C-terminal domain-like"/>
    <property type="match status" value="1"/>
</dbReference>
<evidence type="ECO:0000256" key="9">
    <source>
        <dbReference type="ARBA" id="ARBA00023150"/>
    </source>
</evidence>
<dbReference type="InterPro" id="IPR005110">
    <property type="entry name" value="MoeA_linker/N"/>
</dbReference>
<evidence type="ECO:0000256" key="7">
    <source>
        <dbReference type="ARBA" id="ARBA00022723"/>
    </source>
</evidence>
<dbReference type="Gene3D" id="2.40.340.10">
    <property type="entry name" value="MoeA, C-terminal, domain IV"/>
    <property type="match status" value="1"/>
</dbReference>
<dbReference type="Gene3D" id="2.170.190.11">
    <property type="entry name" value="Molybdopterin biosynthesis moea protein, domain 3"/>
    <property type="match status" value="1"/>
</dbReference>
<evidence type="ECO:0000256" key="3">
    <source>
        <dbReference type="ARBA" id="ARBA00005046"/>
    </source>
</evidence>
<dbReference type="GO" id="GO:0046872">
    <property type="term" value="F:metal ion binding"/>
    <property type="evidence" value="ECO:0007669"/>
    <property type="project" value="UniProtKB-UniRule"/>
</dbReference>
<organism evidence="13 14">
    <name type="scientific">Pseudoxanthobacter soli DSM 19599</name>
    <dbReference type="NCBI Taxonomy" id="1123029"/>
    <lineage>
        <taxon>Bacteria</taxon>
        <taxon>Pseudomonadati</taxon>
        <taxon>Pseudomonadota</taxon>
        <taxon>Alphaproteobacteria</taxon>
        <taxon>Hyphomicrobiales</taxon>
        <taxon>Segnochrobactraceae</taxon>
        <taxon>Pseudoxanthobacter</taxon>
    </lineage>
</organism>
<dbReference type="FunFam" id="2.170.190.11:FF:000001">
    <property type="entry name" value="Molybdopterin molybdenumtransferase"/>
    <property type="match status" value="1"/>
</dbReference>
<evidence type="ECO:0000256" key="1">
    <source>
        <dbReference type="ARBA" id="ARBA00001946"/>
    </source>
</evidence>
<dbReference type="GO" id="GO:0006777">
    <property type="term" value="P:Mo-molybdopterin cofactor biosynthetic process"/>
    <property type="evidence" value="ECO:0007669"/>
    <property type="project" value="UniProtKB-UniRule"/>
</dbReference>
<evidence type="ECO:0000313" key="14">
    <source>
        <dbReference type="Proteomes" id="UP000186406"/>
    </source>
</evidence>
<dbReference type="GO" id="GO:0005829">
    <property type="term" value="C:cytosol"/>
    <property type="evidence" value="ECO:0007669"/>
    <property type="project" value="TreeGrafter"/>
</dbReference>
<accession>A0A1M7Z7Z5</accession>
<dbReference type="GO" id="GO:0061599">
    <property type="term" value="F:molybdopterin molybdotransferase activity"/>
    <property type="evidence" value="ECO:0007669"/>
    <property type="project" value="UniProtKB-UniRule"/>
</dbReference>
<dbReference type="UniPathway" id="UPA00344"/>
<dbReference type="Gene3D" id="3.90.105.10">
    <property type="entry name" value="Molybdopterin biosynthesis moea protein, domain 2"/>
    <property type="match status" value="1"/>
</dbReference>
<dbReference type="EMBL" id="FRXO01000001">
    <property type="protein sequence ID" value="SHO61068.1"/>
    <property type="molecule type" value="Genomic_DNA"/>
</dbReference>
<protein>
    <recommendedName>
        <fullName evidence="11">Molybdopterin molybdenumtransferase</fullName>
        <ecNumber evidence="11">2.10.1.1</ecNumber>
    </recommendedName>
</protein>
<comment type="pathway">
    <text evidence="3 11">Cofactor biosynthesis; molybdopterin biosynthesis.</text>
</comment>
<comment type="function">
    <text evidence="2 11">Catalyzes the insertion of molybdate into adenylated molybdopterin with the concomitant release of AMP.</text>
</comment>
<dbReference type="SMART" id="SM00852">
    <property type="entry name" value="MoCF_biosynth"/>
    <property type="match status" value="1"/>
</dbReference>